<organism evidence="7 8">
    <name type="scientific">Cytobacillus kochii</name>
    <dbReference type="NCBI Taxonomy" id="859143"/>
    <lineage>
        <taxon>Bacteria</taxon>
        <taxon>Bacillati</taxon>
        <taxon>Bacillota</taxon>
        <taxon>Bacilli</taxon>
        <taxon>Bacillales</taxon>
        <taxon>Bacillaceae</taxon>
        <taxon>Cytobacillus</taxon>
    </lineage>
</organism>
<dbReference type="AlphaFoldDB" id="A0A248TKG6"/>
<dbReference type="KEGG" id="bko:CKF48_15590"/>
<evidence type="ECO:0000256" key="5">
    <source>
        <dbReference type="SAM" id="MobiDB-lite"/>
    </source>
</evidence>
<evidence type="ECO:0000256" key="1">
    <source>
        <dbReference type="ARBA" id="ARBA00022448"/>
    </source>
</evidence>
<protein>
    <submittedName>
        <fullName evidence="7">Adhesin</fullName>
    </submittedName>
</protein>
<dbReference type="EMBL" id="CP022983">
    <property type="protein sequence ID" value="ASV68580.1"/>
    <property type="molecule type" value="Genomic_DNA"/>
</dbReference>
<evidence type="ECO:0000256" key="6">
    <source>
        <dbReference type="SAM" id="SignalP"/>
    </source>
</evidence>
<dbReference type="Gene3D" id="3.40.50.1980">
    <property type="entry name" value="Nitrogenase molybdenum iron protein domain"/>
    <property type="match status" value="2"/>
</dbReference>
<feature type="chain" id="PRO_5012422232" evidence="6">
    <location>
        <begin position="24"/>
        <end position="325"/>
    </location>
</feature>
<dbReference type="Pfam" id="PF01297">
    <property type="entry name" value="ZnuA"/>
    <property type="match status" value="1"/>
</dbReference>
<dbReference type="GO" id="GO:0007155">
    <property type="term" value="P:cell adhesion"/>
    <property type="evidence" value="ECO:0007669"/>
    <property type="project" value="InterPro"/>
</dbReference>
<name>A0A248TKG6_9BACI</name>
<dbReference type="InterPro" id="IPR006129">
    <property type="entry name" value="AdhesinB"/>
</dbReference>
<reference evidence="7 8" key="1">
    <citation type="submission" date="2017-08" db="EMBL/GenBank/DDBJ databases">
        <title>Complete Genome Sequence of Bacillus kochii Oregon-R-modENCODE STRAIN BDGP4, isolated from Drosophila melanogaster gut.</title>
        <authorList>
            <person name="Wan K.H."/>
            <person name="Yu C."/>
            <person name="Park S."/>
            <person name="Hammonds A.S."/>
            <person name="Booth B.W."/>
            <person name="Celniker S.E."/>
        </authorList>
    </citation>
    <scope>NUCLEOTIDE SEQUENCE [LARGE SCALE GENOMIC DNA]</scope>
    <source>
        <strain evidence="7 8">BDGP4</strain>
    </source>
</reference>
<keyword evidence="8" id="KW-1185">Reference proteome</keyword>
<dbReference type="PANTHER" id="PTHR42953">
    <property type="entry name" value="HIGH-AFFINITY ZINC UPTAKE SYSTEM PROTEIN ZNUA-RELATED"/>
    <property type="match status" value="1"/>
</dbReference>
<keyword evidence="4" id="KW-0175">Coiled coil</keyword>
<dbReference type="RefSeq" id="WP_095372150.1">
    <property type="nucleotide sequence ID" value="NZ_CP022983.1"/>
</dbReference>
<dbReference type="PRINTS" id="PR00690">
    <property type="entry name" value="ADHESNFAMILY"/>
</dbReference>
<feature type="region of interest" description="Disordered" evidence="5">
    <location>
        <begin position="126"/>
        <end position="155"/>
    </location>
</feature>
<accession>A0A248TKG6</accession>
<evidence type="ECO:0000313" key="7">
    <source>
        <dbReference type="EMBL" id="ASV68580.1"/>
    </source>
</evidence>
<keyword evidence="2 6" id="KW-0732">Signal</keyword>
<dbReference type="InterPro" id="IPR006127">
    <property type="entry name" value="ZnuA-like"/>
</dbReference>
<dbReference type="InterPro" id="IPR050492">
    <property type="entry name" value="Bact_metal-bind_prot9"/>
</dbReference>
<gene>
    <name evidence="7" type="ORF">CKF48_15590</name>
</gene>
<dbReference type="OrthoDB" id="9810636at2"/>
<dbReference type="PRINTS" id="PR00691">
    <property type="entry name" value="ADHESINB"/>
</dbReference>
<dbReference type="SUPFAM" id="SSF53807">
    <property type="entry name" value="Helical backbone' metal receptor"/>
    <property type="match status" value="1"/>
</dbReference>
<dbReference type="InterPro" id="IPR006128">
    <property type="entry name" value="Lipoprotein_PsaA-like"/>
</dbReference>
<sequence length="325" mass="36599">MKKLSILLIPFIFILAACSNSTASDKETSQSSEEVLTVYTTVYPLQYFTERIGGDLVDVKTVYPPGSDEHTYEPSQKDMIKMADSDLFIYLGLGLEGFVDQAKDILSNEGVKMVAAGEHLAIEKTEQHEHDDHDHEHDHDHDGHSHDGHDHGDVDPHVWIDPVYGQQLAEEIQTQLITALPEHEEEFTANFDKLNEELNELNDNFTSMVENADKNKFIVSHAAYGYWESRYGLEQISVAGLSTSSEPSQKQLQNIIQTANENTLDTIYFEQNVSSKLTEIVQSEIGAESLQLHNLAVLTEADINEGENYFTLMERNIDNLEKGLN</sequence>
<dbReference type="PANTHER" id="PTHR42953:SF8">
    <property type="entry name" value="ZINT DOMAIN-CONTAINING PROTEIN"/>
    <property type="match status" value="1"/>
</dbReference>
<evidence type="ECO:0000256" key="3">
    <source>
        <dbReference type="RuleBase" id="RU003512"/>
    </source>
</evidence>
<evidence type="ECO:0000256" key="4">
    <source>
        <dbReference type="SAM" id="Coils"/>
    </source>
</evidence>
<dbReference type="PROSITE" id="PS51257">
    <property type="entry name" value="PROKAR_LIPOPROTEIN"/>
    <property type="match status" value="1"/>
</dbReference>
<feature type="coiled-coil region" evidence="4">
    <location>
        <begin position="184"/>
        <end position="215"/>
    </location>
</feature>
<keyword evidence="1 3" id="KW-0813">Transport</keyword>
<feature type="signal peptide" evidence="6">
    <location>
        <begin position="1"/>
        <end position="23"/>
    </location>
</feature>
<proteinExistence type="inferred from homology"/>
<evidence type="ECO:0000313" key="8">
    <source>
        <dbReference type="Proteomes" id="UP000215137"/>
    </source>
</evidence>
<evidence type="ECO:0000256" key="2">
    <source>
        <dbReference type="ARBA" id="ARBA00022729"/>
    </source>
</evidence>
<dbReference type="Proteomes" id="UP000215137">
    <property type="component" value="Chromosome"/>
</dbReference>
<dbReference type="GO" id="GO:0030001">
    <property type="term" value="P:metal ion transport"/>
    <property type="evidence" value="ECO:0007669"/>
    <property type="project" value="InterPro"/>
</dbReference>
<comment type="similarity">
    <text evidence="3">Belongs to the bacterial solute-binding protein 9 family.</text>
</comment>
<dbReference type="GO" id="GO:0046872">
    <property type="term" value="F:metal ion binding"/>
    <property type="evidence" value="ECO:0007669"/>
    <property type="project" value="InterPro"/>
</dbReference>